<sequence length="518" mass="56521">MKSIIGKIHQILSQPRTSQLSLFSTLAVIDPRASSTSKKKSSKHRKQRGGHYKFVDRAKLRVNGGSGGKGCISYESKLGSFKKRPDGGHGGRGGNVVLVADKAEQSLNLQAHHFKAEDGQNGSSQQMHGRNGKDKVIRVPCGVIVKRVLEYNEYWDEENQVVGVYGEEHDEEYSDFDIENEYSFENVGVGESESIINNQSVPKDYDEVVNQEVKSEEDGMYHWESDSQAINDFDEDENDVLISSTDMLQDGEREKIVVADLDKPGSYIVIANGGKGGVGNCSLAKRQHIPELVAKSGERAQGKPGDIMHLELELKLIADIGLVGYPNAGKSSLLAAMSKAQPEIAPYPFTTLHPLVGMLEYRDGFRAILADVPGIVDGASVGRGRGFDFLRHLERTKALMYIVDAAGVDGRDPLHDLTTLACEIQSYGGGDMHQRPALVVANKLDLIPDLDVQDEMLLEISKVALDCGINFDGEVHGISAGVTGEGLGSLSKSIRSIVEAGEDLQVSKNEEAFYNFKF</sequence>
<dbReference type="InterPro" id="IPR006169">
    <property type="entry name" value="GTP1_OBG_dom"/>
</dbReference>
<dbReference type="Gene3D" id="2.70.210.12">
    <property type="entry name" value="GTP1/OBG domain"/>
    <property type="match status" value="1"/>
</dbReference>
<dbReference type="PROSITE" id="PS51710">
    <property type="entry name" value="G_OBG"/>
    <property type="match status" value="1"/>
</dbReference>
<evidence type="ECO:0000256" key="2">
    <source>
        <dbReference type="ARBA" id="ARBA00023134"/>
    </source>
</evidence>
<name>A0AAD3HEY3_9STRA</name>
<feature type="compositionally biased region" description="Basic residues" evidence="3">
    <location>
        <begin position="37"/>
        <end position="51"/>
    </location>
</feature>
<gene>
    <name evidence="6" type="ORF">CTEN210_17621</name>
</gene>
<dbReference type="Pfam" id="PF01926">
    <property type="entry name" value="MMR_HSR1"/>
    <property type="match status" value="1"/>
</dbReference>
<dbReference type="PRINTS" id="PR00326">
    <property type="entry name" value="GTP1OBG"/>
</dbReference>
<dbReference type="GO" id="GO:0042254">
    <property type="term" value="P:ribosome biogenesis"/>
    <property type="evidence" value="ECO:0007669"/>
    <property type="project" value="UniProtKB-UniRule"/>
</dbReference>
<dbReference type="Proteomes" id="UP001054902">
    <property type="component" value="Unassembled WGS sequence"/>
</dbReference>
<protein>
    <submittedName>
        <fullName evidence="6">GTPase</fullName>
    </submittedName>
</protein>
<dbReference type="InterPro" id="IPR036726">
    <property type="entry name" value="GTP1_OBG_dom_sf"/>
</dbReference>
<evidence type="ECO:0000259" key="4">
    <source>
        <dbReference type="PROSITE" id="PS51710"/>
    </source>
</evidence>
<dbReference type="GO" id="GO:0003924">
    <property type="term" value="F:GTPase activity"/>
    <property type="evidence" value="ECO:0007669"/>
    <property type="project" value="InterPro"/>
</dbReference>
<evidence type="ECO:0000256" key="1">
    <source>
        <dbReference type="ARBA" id="ARBA00022741"/>
    </source>
</evidence>
<comment type="caution">
    <text evidence="6">The sequence shown here is derived from an EMBL/GenBank/DDBJ whole genome shotgun (WGS) entry which is preliminary data.</text>
</comment>
<dbReference type="InterPro" id="IPR006073">
    <property type="entry name" value="GTP-bd"/>
</dbReference>
<reference evidence="6 7" key="1">
    <citation type="journal article" date="2021" name="Sci. Rep.">
        <title>The genome of the diatom Chaetoceros tenuissimus carries an ancient integrated fragment of an extant virus.</title>
        <authorList>
            <person name="Hongo Y."/>
            <person name="Kimura K."/>
            <person name="Takaki Y."/>
            <person name="Yoshida Y."/>
            <person name="Baba S."/>
            <person name="Kobayashi G."/>
            <person name="Nagasaki K."/>
            <person name="Hano T."/>
            <person name="Tomaru Y."/>
        </authorList>
    </citation>
    <scope>NUCLEOTIDE SEQUENCE [LARGE SCALE GENOMIC DNA]</scope>
    <source>
        <strain evidence="6 7">NIES-3715</strain>
    </source>
</reference>
<dbReference type="EMBL" id="BLLK01000071">
    <property type="protein sequence ID" value="GFH61145.1"/>
    <property type="molecule type" value="Genomic_DNA"/>
</dbReference>
<organism evidence="6 7">
    <name type="scientific">Chaetoceros tenuissimus</name>
    <dbReference type="NCBI Taxonomy" id="426638"/>
    <lineage>
        <taxon>Eukaryota</taxon>
        <taxon>Sar</taxon>
        <taxon>Stramenopiles</taxon>
        <taxon>Ochrophyta</taxon>
        <taxon>Bacillariophyta</taxon>
        <taxon>Coscinodiscophyceae</taxon>
        <taxon>Chaetocerotophycidae</taxon>
        <taxon>Chaetocerotales</taxon>
        <taxon>Chaetocerotaceae</taxon>
        <taxon>Chaetoceros</taxon>
    </lineage>
</organism>
<dbReference type="PANTHER" id="PTHR11702">
    <property type="entry name" value="DEVELOPMENTALLY REGULATED GTP-BINDING PROTEIN-RELATED"/>
    <property type="match status" value="1"/>
</dbReference>
<dbReference type="InterPro" id="IPR027417">
    <property type="entry name" value="P-loop_NTPase"/>
</dbReference>
<dbReference type="SUPFAM" id="SSF52540">
    <property type="entry name" value="P-loop containing nucleoside triphosphate hydrolases"/>
    <property type="match status" value="1"/>
</dbReference>
<evidence type="ECO:0000256" key="3">
    <source>
        <dbReference type="SAM" id="MobiDB-lite"/>
    </source>
</evidence>
<dbReference type="PANTHER" id="PTHR11702:SF31">
    <property type="entry name" value="MITOCHONDRIAL RIBOSOME-ASSOCIATED GTPASE 2"/>
    <property type="match status" value="1"/>
</dbReference>
<keyword evidence="1" id="KW-0547">Nucleotide-binding</keyword>
<evidence type="ECO:0000313" key="6">
    <source>
        <dbReference type="EMBL" id="GFH61145.1"/>
    </source>
</evidence>
<dbReference type="PROSITE" id="PS00905">
    <property type="entry name" value="GTP1_OBG"/>
    <property type="match status" value="1"/>
</dbReference>
<feature type="domain" description="Obg" evidence="5">
    <location>
        <begin position="52"/>
        <end position="317"/>
    </location>
</feature>
<feature type="domain" description="OBG-type G" evidence="4">
    <location>
        <begin position="318"/>
        <end position="499"/>
    </location>
</feature>
<keyword evidence="2" id="KW-0342">GTP-binding</keyword>
<proteinExistence type="predicted"/>
<dbReference type="Gene3D" id="3.40.50.300">
    <property type="entry name" value="P-loop containing nucleotide triphosphate hydrolases"/>
    <property type="match status" value="1"/>
</dbReference>
<dbReference type="CDD" id="cd01898">
    <property type="entry name" value="Obg"/>
    <property type="match status" value="1"/>
</dbReference>
<dbReference type="GO" id="GO:0005525">
    <property type="term" value="F:GTP binding"/>
    <property type="evidence" value="ECO:0007669"/>
    <property type="project" value="UniProtKB-KW"/>
</dbReference>
<accession>A0AAD3HEY3</accession>
<dbReference type="PROSITE" id="PS51883">
    <property type="entry name" value="OBG"/>
    <property type="match status" value="1"/>
</dbReference>
<dbReference type="InterPro" id="IPR031167">
    <property type="entry name" value="G_OBG"/>
</dbReference>
<dbReference type="SUPFAM" id="SSF82051">
    <property type="entry name" value="Obg GTP-binding protein N-terminal domain"/>
    <property type="match status" value="1"/>
</dbReference>
<dbReference type="Pfam" id="PF01018">
    <property type="entry name" value="GTP1_OBG"/>
    <property type="match status" value="2"/>
</dbReference>
<feature type="region of interest" description="Disordered" evidence="3">
    <location>
        <begin position="32"/>
        <end position="51"/>
    </location>
</feature>
<keyword evidence="7" id="KW-1185">Reference proteome</keyword>
<dbReference type="GO" id="GO:0005739">
    <property type="term" value="C:mitochondrion"/>
    <property type="evidence" value="ECO:0007669"/>
    <property type="project" value="TreeGrafter"/>
</dbReference>
<dbReference type="AlphaFoldDB" id="A0AAD3HEY3"/>
<evidence type="ECO:0000313" key="7">
    <source>
        <dbReference type="Proteomes" id="UP001054902"/>
    </source>
</evidence>
<evidence type="ECO:0000259" key="5">
    <source>
        <dbReference type="PROSITE" id="PS51883"/>
    </source>
</evidence>
<dbReference type="InterPro" id="IPR006074">
    <property type="entry name" value="GTP1-OBG_CS"/>
</dbReference>
<dbReference type="InterPro" id="IPR045086">
    <property type="entry name" value="OBG_GTPase"/>
</dbReference>